<reference evidence="7 8" key="1">
    <citation type="submission" date="2021-10" db="EMBL/GenBank/DDBJ databases">
        <title>Collection of gut derived symbiotic bacterial strains cultured from healthy donors.</title>
        <authorList>
            <person name="Lin H."/>
            <person name="Littmann E."/>
            <person name="Kohout C."/>
            <person name="Pamer E.G."/>
        </authorList>
    </citation>
    <scope>NUCLEOTIDE SEQUENCE [LARGE SCALE GENOMIC DNA]</scope>
    <source>
        <strain evidence="7 8">DFI.1.165</strain>
    </source>
</reference>
<dbReference type="PANTHER" id="PTHR30250">
    <property type="entry name" value="PST FAMILY PREDICTED COLANIC ACID TRANSPORTER"/>
    <property type="match status" value="1"/>
</dbReference>
<accession>A0ABS8DIT7</accession>
<keyword evidence="3 6" id="KW-0812">Transmembrane</keyword>
<feature type="transmembrane region" description="Helical" evidence="6">
    <location>
        <begin position="365"/>
        <end position="387"/>
    </location>
</feature>
<feature type="transmembrane region" description="Helical" evidence="6">
    <location>
        <begin position="177"/>
        <end position="199"/>
    </location>
</feature>
<sequence length="433" mass="48802">MEDIKGKINLLIQRGLFHIFGTSIVNNIIQFLTNIFIVHLVSKNEYGVYTYANNIMSFFLLVRGLGLVSGLLQFASEESSVEERIKIYKYTLVKGNQINILLSIGLLLWSIFGYVKLDSSRIYLGAMAIVPILQWMFDYVTSIFRIKQNNIWYARITNINTVIYFFCSVIGAKMFGVMGIIIARYFAFIASILIAFIYLKEDIRAMCLVNGKQYRQSKVLMKYSVTACASNSISELLYLLDVFLIGVFVGSPAIIASYKVATQIPTALIFIPSGIMVFIYPYFASHNKDMEWIKKNYRRVIGVLAVVNGVISLVGIILAPFIVKLLWGDTYSDAILPFRILMFNYFVSGTLRIPCGNILAMLRKVNVNLIVSIVSGICNIIFDIILIKLWGSVGAAIATLLVVFVSSFISLPYLIFYVNKAIKKEKKECLDGL</sequence>
<organism evidence="7 8">
    <name type="scientific">Bariatricus massiliensis</name>
    <dbReference type="NCBI Taxonomy" id="1745713"/>
    <lineage>
        <taxon>Bacteria</taxon>
        <taxon>Bacillati</taxon>
        <taxon>Bacillota</taxon>
        <taxon>Clostridia</taxon>
        <taxon>Lachnospirales</taxon>
        <taxon>Lachnospiraceae</taxon>
        <taxon>Bariatricus</taxon>
    </lineage>
</organism>
<comment type="caution">
    <text evidence="7">The sequence shown here is derived from an EMBL/GenBank/DDBJ whole genome shotgun (WGS) entry which is preliminary data.</text>
</comment>
<evidence type="ECO:0000256" key="1">
    <source>
        <dbReference type="ARBA" id="ARBA00004651"/>
    </source>
</evidence>
<feature type="transmembrane region" description="Helical" evidence="6">
    <location>
        <begin position="264"/>
        <end position="283"/>
    </location>
</feature>
<feature type="transmembrane region" description="Helical" evidence="6">
    <location>
        <begin position="54"/>
        <end position="75"/>
    </location>
</feature>
<feature type="transmembrane region" description="Helical" evidence="6">
    <location>
        <begin position="303"/>
        <end position="323"/>
    </location>
</feature>
<feature type="transmembrane region" description="Helical" evidence="6">
    <location>
        <begin position="236"/>
        <end position="258"/>
    </location>
</feature>
<feature type="transmembrane region" description="Helical" evidence="6">
    <location>
        <begin position="335"/>
        <end position="353"/>
    </location>
</feature>
<evidence type="ECO:0000256" key="2">
    <source>
        <dbReference type="ARBA" id="ARBA00022475"/>
    </source>
</evidence>
<evidence type="ECO:0000256" key="5">
    <source>
        <dbReference type="ARBA" id="ARBA00023136"/>
    </source>
</evidence>
<evidence type="ECO:0000313" key="8">
    <source>
        <dbReference type="Proteomes" id="UP001299546"/>
    </source>
</evidence>
<dbReference type="EMBL" id="JAJCIS010000010">
    <property type="protein sequence ID" value="MCB7388350.1"/>
    <property type="molecule type" value="Genomic_DNA"/>
</dbReference>
<dbReference type="Proteomes" id="UP001299546">
    <property type="component" value="Unassembled WGS sequence"/>
</dbReference>
<feature type="transmembrane region" description="Helical" evidence="6">
    <location>
        <begin position="152"/>
        <end position="171"/>
    </location>
</feature>
<proteinExistence type="predicted"/>
<keyword evidence="4 6" id="KW-1133">Transmembrane helix</keyword>
<dbReference type="InterPro" id="IPR050833">
    <property type="entry name" value="Poly_Biosynth_Transport"/>
</dbReference>
<gene>
    <name evidence="7" type="ORF">LIZ65_13765</name>
</gene>
<keyword evidence="8" id="KW-1185">Reference proteome</keyword>
<feature type="transmembrane region" description="Helical" evidence="6">
    <location>
        <begin position="96"/>
        <end position="115"/>
    </location>
</feature>
<evidence type="ECO:0000256" key="6">
    <source>
        <dbReference type="SAM" id="Phobius"/>
    </source>
</evidence>
<protein>
    <submittedName>
        <fullName evidence="7">Oligosaccharide flippase family protein</fullName>
    </submittedName>
</protein>
<feature type="transmembrane region" description="Helical" evidence="6">
    <location>
        <begin position="121"/>
        <end position="140"/>
    </location>
</feature>
<dbReference type="Pfam" id="PF13440">
    <property type="entry name" value="Polysacc_synt_3"/>
    <property type="match status" value="1"/>
</dbReference>
<name>A0ABS8DIT7_9FIRM</name>
<dbReference type="PANTHER" id="PTHR30250:SF11">
    <property type="entry name" value="O-ANTIGEN TRANSPORTER-RELATED"/>
    <property type="match status" value="1"/>
</dbReference>
<keyword evidence="2" id="KW-1003">Cell membrane</keyword>
<comment type="subcellular location">
    <subcellularLocation>
        <location evidence="1">Cell membrane</location>
        <topology evidence="1">Multi-pass membrane protein</topology>
    </subcellularLocation>
</comment>
<evidence type="ECO:0000313" key="7">
    <source>
        <dbReference type="EMBL" id="MCB7388350.1"/>
    </source>
</evidence>
<evidence type="ECO:0000256" key="4">
    <source>
        <dbReference type="ARBA" id="ARBA00022989"/>
    </source>
</evidence>
<keyword evidence="5 6" id="KW-0472">Membrane</keyword>
<feature type="transmembrane region" description="Helical" evidence="6">
    <location>
        <begin position="393"/>
        <end position="418"/>
    </location>
</feature>
<evidence type="ECO:0000256" key="3">
    <source>
        <dbReference type="ARBA" id="ARBA00022692"/>
    </source>
</evidence>
<dbReference type="RefSeq" id="WP_199882782.1">
    <property type="nucleotide sequence ID" value="NZ_JAJCIQ010000010.1"/>
</dbReference>
<feature type="transmembrane region" description="Helical" evidence="6">
    <location>
        <begin position="16"/>
        <end position="42"/>
    </location>
</feature>